<comment type="caution">
    <text evidence="3">The sequence shown here is derived from an EMBL/GenBank/DDBJ whole genome shotgun (WGS) entry which is preliminary data.</text>
</comment>
<name>A0A434AZH6_9BACT</name>
<dbReference type="InterPro" id="IPR005322">
    <property type="entry name" value="Peptidase_C69"/>
</dbReference>
<dbReference type="PANTHER" id="PTHR12994">
    <property type="entry name" value="SECERNIN"/>
    <property type="match status" value="1"/>
</dbReference>
<accession>A0A434AZH6</accession>
<keyword evidence="1" id="KW-0224">Dipeptidase</keyword>
<comment type="similarity">
    <text evidence="1">Belongs to the peptidase C69 family.</text>
</comment>
<dbReference type="Gene3D" id="3.60.60.10">
    <property type="entry name" value="Penicillin V Acylase, Chain A"/>
    <property type="match status" value="1"/>
</dbReference>
<organism evidence="3 4">
    <name type="scientific">Ancylomarina longa</name>
    <dbReference type="NCBI Taxonomy" id="2487017"/>
    <lineage>
        <taxon>Bacteria</taxon>
        <taxon>Pseudomonadati</taxon>
        <taxon>Bacteroidota</taxon>
        <taxon>Bacteroidia</taxon>
        <taxon>Marinilabiliales</taxon>
        <taxon>Marinifilaceae</taxon>
        <taxon>Ancylomarina</taxon>
    </lineage>
</organism>
<evidence type="ECO:0000313" key="4">
    <source>
        <dbReference type="Proteomes" id="UP000282985"/>
    </source>
</evidence>
<comment type="catalytic activity">
    <reaction evidence="1">
        <text>an L-aminoacyl-L-amino acid + H2O = 2 an L-alpha-amino acid</text>
        <dbReference type="Rhea" id="RHEA:48940"/>
        <dbReference type="ChEBI" id="CHEBI:15377"/>
        <dbReference type="ChEBI" id="CHEBI:59869"/>
        <dbReference type="ChEBI" id="CHEBI:77460"/>
    </reaction>
</comment>
<feature type="signal peptide" evidence="2">
    <location>
        <begin position="1"/>
        <end position="24"/>
    </location>
</feature>
<dbReference type="GO" id="GO:0016805">
    <property type="term" value="F:dipeptidase activity"/>
    <property type="evidence" value="ECO:0007669"/>
    <property type="project" value="UniProtKB-KW"/>
</dbReference>
<dbReference type="Proteomes" id="UP000282985">
    <property type="component" value="Unassembled WGS sequence"/>
</dbReference>
<reference evidence="3 4" key="1">
    <citation type="submission" date="2018-11" db="EMBL/GenBank/DDBJ databases">
        <title>Parancylomarina longa gen. nov., sp. nov., isolated from sediments of southern Okinawa.</title>
        <authorList>
            <person name="Fu T."/>
        </authorList>
    </citation>
    <scope>NUCLEOTIDE SEQUENCE [LARGE SCALE GENOMIC DNA]</scope>
    <source>
        <strain evidence="3 4">T3-2 S1-C</strain>
    </source>
</reference>
<dbReference type="PANTHER" id="PTHR12994:SF17">
    <property type="entry name" value="LD30995P"/>
    <property type="match status" value="1"/>
</dbReference>
<protein>
    <recommendedName>
        <fullName evidence="1">Dipeptidase</fullName>
        <ecNumber evidence="1">3.4.-.-</ecNumber>
    </recommendedName>
</protein>
<dbReference type="AlphaFoldDB" id="A0A434AZH6"/>
<keyword evidence="1" id="KW-0378">Hydrolase</keyword>
<dbReference type="GO" id="GO:0070004">
    <property type="term" value="F:cysteine-type exopeptidase activity"/>
    <property type="evidence" value="ECO:0007669"/>
    <property type="project" value="InterPro"/>
</dbReference>
<keyword evidence="4" id="KW-1185">Reference proteome</keyword>
<dbReference type="OrthoDB" id="1109933at2"/>
<sequence>MKKNYFAAAVLMVVSVFSALNSDACTNYLITRGASTDGSNMISYAADSHVLYGELYFRPAADWAEGTMVDVYEWDTGKYLGKIHQVAHTYSVIGNMNENQVAIGETTYGGRHELGSQEGAIIDYGSLIYLALERSKSAREAIKVMTDLVETYGYYSSGESFSISDANEVWILEMIGKGNGEKGAVWVARMIPDGYVSGHANQARITNFPLEGKNSISSDKMDKIFNPEVTNVYAKDVISFAKEKGYYPKEGKNKDFSFSDSYAPVDFGGARFCEIRVWSFFNSVKEGMDKYFDYCKGNIEHDSKGYATNRMPLWVKPDKKINVLDVMDFMRNHLEGTELDMSKDMGAGPYGNPYRWRPLTWKVDGVAYCNERATATQQTGFSFVAQSRNWLPNAVGGINWFGVDDAASSVYFPMYCGSNRVPESFAVGNGKIMDFTNKSAFWIFNQVSNFAYTRYNLIHPVIAKKQKALEKKYYSFTKIIDLAAEGMFKENPDAAVEFLTDFSCNQGNNLVREWRGFYGDLFAEFMDGNVKAKDGNKQNPKLDQPGYSKEFYKTIVKTTGDKLKVKGEMSH</sequence>
<dbReference type="RefSeq" id="WP_127342169.1">
    <property type="nucleotide sequence ID" value="NZ_RJJX01000001.1"/>
</dbReference>
<dbReference type="GO" id="GO:0006508">
    <property type="term" value="P:proteolysis"/>
    <property type="evidence" value="ECO:0007669"/>
    <property type="project" value="UniProtKB-KW"/>
</dbReference>
<evidence type="ECO:0000256" key="1">
    <source>
        <dbReference type="RuleBase" id="RU364089"/>
    </source>
</evidence>
<evidence type="ECO:0000313" key="3">
    <source>
        <dbReference type="EMBL" id="RUT80029.1"/>
    </source>
</evidence>
<keyword evidence="1" id="KW-0645">Protease</keyword>
<dbReference type="EMBL" id="RJJX01000001">
    <property type="protein sequence ID" value="RUT80029.1"/>
    <property type="molecule type" value="Genomic_DNA"/>
</dbReference>
<feature type="chain" id="PRO_5018983759" description="Dipeptidase" evidence="2">
    <location>
        <begin position="25"/>
        <end position="571"/>
    </location>
</feature>
<gene>
    <name evidence="3" type="ORF">DLK05_01345</name>
</gene>
<proteinExistence type="inferred from homology"/>
<dbReference type="Pfam" id="PF03577">
    <property type="entry name" value="Peptidase_C69"/>
    <property type="match status" value="1"/>
</dbReference>
<dbReference type="EC" id="3.4.-.-" evidence="1"/>
<evidence type="ECO:0000256" key="2">
    <source>
        <dbReference type="SAM" id="SignalP"/>
    </source>
</evidence>
<keyword evidence="2" id="KW-0732">Signal</keyword>